<feature type="region of interest" description="Disordered" evidence="1">
    <location>
        <begin position="283"/>
        <end position="318"/>
    </location>
</feature>
<protein>
    <recommendedName>
        <fullName evidence="2">Protein UNC80 C-terminal domain-containing protein</fullName>
    </recommendedName>
</protein>
<gene>
    <name evidence="3" type="ORF">K435DRAFT_12048</name>
</gene>
<evidence type="ECO:0000259" key="2">
    <source>
        <dbReference type="Pfam" id="PF20262"/>
    </source>
</evidence>
<dbReference type="EMBL" id="ML179035">
    <property type="protein sequence ID" value="THV08472.1"/>
    <property type="molecule type" value="Genomic_DNA"/>
</dbReference>
<dbReference type="PANTHER" id="PTHR31781">
    <property type="entry name" value="UNC80"/>
    <property type="match status" value="1"/>
</dbReference>
<dbReference type="Pfam" id="PF20262">
    <property type="entry name" value="UNC80_C"/>
    <property type="match status" value="1"/>
</dbReference>
<feature type="compositionally biased region" description="Low complexity" evidence="1">
    <location>
        <begin position="136"/>
        <end position="153"/>
    </location>
</feature>
<feature type="compositionally biased region" description="Polar residues" evidence="1">
    <location>
        <begin position="65"/>
        <end position="77"/>
    </location>
</feature>
<feature type="compositionally biased region" description="Low complexity" evidence="1">
    <location>
        <begin position="25"/>
        <end position="36"/>
    </location>
</feature>
<dbReference type="SUPFAM" id="SSF48371">
    <property type="entry name" value="ARM repeat"/>
    <property type="match status" value="1"/>
</dbReference>
<feature type="region of interest" description="Disordered" evidence="1">
    <location>
        <begin position="1"/>
        <end position="179"/>
    </location>
</feature>
<evidence type="ECO:0000313" key="3">
    <source>
        <dbReference type="EMBL" id="THV08472.1"/>
    </source>
</evidence>
<dbReference type="InterPro" id="IPR016024">
    <property type="entry name" value="ARM-type_fold"/>
</dbReference>
<dbReference type="InterPro" id="IPR046460">
    <property type="entry name" value="UNC80_C"/>
</dbReference>
<keyword evidence="4" id="KW-1185">Reference proteome</keyword>
<feature type="region of interest" description="Disordered" evidence="1">
    <location>
        <begin position="817"/>
        <end position="867"/>
    </location>
</feature>
<dbReference type="GO" id="GO:0034703">
    <property type="term" value="C:cation channel complex"/>
    <property type="evidence" value="ECO:0007669"/>
    <property type="project" value="TreeGrafter"/>
</dbReference>
<dbReference type="GO" id="GO:0055080">
    <property type="term" value="P:monoatomic cation homeostasis"/>
    <property type="evidence" value="ECO:0007669"/>
    <property type="project" value="TreeGrafter"/>
</dbReference>
<proteinExistence type="predicted"/>
<feature type="compositionally biased region" description="Polar residues" evidence="1">
    <location>
        <begin position="154"/>
        <end position="169"/>
    </location>
</feature>
<feature type="compositionally biased region" description="Basic residues" evidence="1">
    <location>
        <begin position="37"/>
        <end position="47"/>
    </location>
</feature>
<feature type="compositionally biased region" description="Low complexity" evidence="1">
    <location>
        <begin position="837"/>
        <end position="863"/>
    </location>
</feature>
<evidence type="ECO:0000256" key="1">
    <source>
        <dbReference type="SAM" id="MobiDB-lite"/>
    </source>
</evidence>
<dbReference type="GO" id="GO:0005261">
    <property type="term" value="F:monoatomic cation channel activity"/>
    <property type="evidence" value="ECO:0007669"/>
    <property type="project" value="TreeGrafter"/>
</dbReference>
<feature type="compositionally biased region" description="Low complexity" evidence="1">
    <location>
        <begin position="283"/>
        <end position="295"/>
    </location>
</feature>
<sequence length="2564" mass="285047">MEQDPKTPRRLFTFDSVKPSRRSTSESAVTGESSSSSRKHGRDHSRARAPTLNQVSEENERWVSNDLTASPKSTTPEPSLDTRKQPRPPKSPKPRPLPPLLTDITISQPDNLAPLPSPSAVRWNTIRQHVRKKHSGQSQTSSSSHSASTSTSTLNALNAQAQSHGRTTPTPKPSRLAQRLGFRNVVEQIQRETTSGTSTTTHSGYVYVNPAEEARKIFATELQRACVAARYVEHGTGQSNHLYSNFKGETNKTNNINTHRAQNTHNHTLSGSTLSLPLPFMSSTSLAQDSSSQAQGHTTNVHSHNRQQSQSENTGPRVMGSLKPLYQVLLQHSQRVSATSLPSAHLPVENLVLSTLLVPFLRPGRGKEDEPALKDEEQEQWFAIEAFDVIVKTWNPPGELPALERILWVIKAAACPPVIASYNPYHHVNQVNSSSRPLQTRLRLLNLLWSLLVPTETFYPATSPQILISLFHALFSLQALLVGEVEAESKAQNMSGNYNGYNYAETKALLGRKERDDARVLRDLIEQVRRGSSGDLEDMKVEEEYNALFIEKDEREGDRIREAIELEGLARALEFGFGGSGRDDVGGKRWMLEWGVEEYWPPPAPGEEMTPLRTAIHARILGNFTRACVGFILSTSSPSQNRYQSQSLRRVKDATLVIRVLQTRVLPELEIIERDSSGDGGKGGVEGIEEAKRSIVKIALEVAVVGWASSGGEDDLFSEGMVKSTGGQAKEAETLQRWASEILCGWYRAGVKGRWKACFEKVFADLVSVHPWSQLLLILHALLYILPDDVRKPAVVSLLPLLNTRIVDDPPPLGLSFEVTMNQGSGTPSPSSPLPSPNSKQGSAYFASSPRSPASPERSSSYFPPMPPHTISSHPLTSLLTRISQLYPAIFYKPLFLCAAASKEYAVMNHLCTVVSTAKWMRSFWTGSGSSQSGGAEMVCVAIMSDVPGTQGDSSSRHRWTPARLGQSALILELIAMIQRARRAKEGSSASSPPLQAFVGSGGEDLDIGSVTKFAAELEGRLAILVEAKEKTRMISPTQRLLFSILFREIRLLTRSLKGASWLPRFVRWFTEYHELGTWSGSGGKQDTEDEDLQLIFDEEIVDSVTKLRELYSTAREGTRGHNLHRSTILFSGRDDTANPDKGISNSHSISDIFAERTKILDALGRGFQARILKLLVAMSILIPVDSHRTLGKLLWERYLDLRDLDNESDIKALSSICFLFMQCAEKTPDDTLKVIKTDLHSSIDRTRLAAIRKLTTLINWRFQVMSQHVISDRARRPFKIARGPLPFVATDMGSNHFVLEIDPNDVHDKLPVELRKKLAEIGWDNNDSPVNQHLEWIRTPMSLLPGVQIDKLHSHNVTAITNDMPSPNPSPSPSPSRGSPLNEKVEEIALLRRNSSSGGPLAWLKRRAIWVPSLSQVFPRVASLAFDQNFEVSCAARSMIMDLMRNDPAILTRPIWDLLTGDRTDLSVAITSLHAFLHIRKSIPPAMAHTIFNSLAGFLKFASKQLEGEETMQKFARVTPILATVVSQVSEMSIREFRRAKIDMFFIPSGSLWFPPSAPTGAMFPRSRSNIESPFEDIPDRLVSITMLRIAQNMLFLSMLKRNPAEVHAVRKNMVRLILPSLDAGHEAVPIELKDLAPCRTPPEPPNVKVAKIRSLSILLSRSHLLLVAQIFRSISRHLNDRNELAVLVDGVNRILLAHGNDIGIVSHALIALMVASTRFRRLFASGGGYTLFMPAVFKVYIESEAHAGIRSAIEYAVSRFFAYHQETFIFQSLDSVSHVLFLPNIDGEWIAKNAFSLFASLKKGASPAHTDAAGIYDANKSQEREALMLMTADEKPQTFLASLSRDGPGQNGKARVVVDLPVEYESKRLAMDDLVRMFLTVIAHDVTISRAQQFLKFLRFLVPCLYEASQSTRNVLTDGVDALGIILSRGQNKGKPSDSTASRVEEEPDMQSLLYSFSEKQSLDKSKSPSDPWAMRYEYLYLVISFTQAGGKISAETSRTVFDLVKAILGASGDPDGYIGLILADFTRASLIPKGGRSLKGVKNYLRDFVSLYNNFPVLVDWTGVIEVVRELTRNPNYNNDSTFSQLVVNQICGAGLAVCHSANDGLTRLPYRIALISLMTETVFLPGADIFAELEKRPPQNDFLAWVVLPFALSMKTMTEIEREKVNVGPSYRASQARAWLRLLSYAMSCCQKSQEPVDHSRITGSTRSKNTDEKNQTHMSSLLMALQVIKVIVIRAEKDLTTCLPGIWSRLGVFLRDTLMDGGAEFGLRAHEQTPSASPLPSPRASGQFDLSMPSIPQAPSTFSSRSYLRPRVVDYCLWSILGLLCAYRSPLYLQMHAFMHEKVRMLDEELRYQERNLSLASPRSRRPSSSVFTKPRMSFLSTASPEASPRLTPISMPSSPDPFRTSFQNPTLSSLMHVPDTLSSDGPGLNHRIVHLGLVSNQNRRSASPSGTSMRSMAKSTKLKSMVLIRKTFLRVRTVQQTMGYSSRLLPMPSLSIDRMIPMNHMEEDAPAARKIWTRWKALQEILNETRELMAEFDESLQDLDDDMVIVDADQSAVL</sequence>
<dbReference type="PANTHER" id="PTHR31781:SF1">
    <property type="entry name" value="PROTEIN UNC-80 HOMOLOG"/>
    <property type="match status" value="1"/>
</dbReference>
<feature type="domain" description="Protein UNC80 C-terminal" evidence="2">
    <location>
        <begin position="1660"/>
        <end position="1786"/>
    </location>
</feature>
<feature type="compositionally biased region" description="Polar residues" evidence="1">
    <location>
        <begin position="296"/>
        <end position="314"/>
    </location>
</feature>
<organism evidence="3 4">
    <name type="scientific">Dendrothele bispora (strain CBS 962.96)</name>
    <dbReference type="NCBI Taxonomy" id="1314807"/>
    <lineage>
        <taxon>Eukaryota</taxon>
        <taxon>Fungi</taxon>
        <taxon>Dikarya</taxon>
        <taxon>Basidiomycota</taxon>
        <taxon>Agaricomycotina</taxon>
        <taxon>Agaricomycetes</taxon>
        <taxon>Agaricomycetidae</taxon>
        <taxon>Agaricales</taxon>
        <taxon>Agaricales incertae sedis</taxon>
        <taxon>Dendrothele</taxon>
    </lineage>
</organism>
<name>A0A4S8MZ57_DENBC</name>
<feature type="region of interest" description="Disordered" evidence="1">
    <location>
        <begin position="1360"/>
        <end position="1382"/>
    </location>
</feature>
<evidence type="ECO:0000313" key="4">
    <source>
        <dbReference type="Proteomes" id="UP000297245"/>
    </source>
</evidence>
<dbReference type="OrthoDB" id="5584001at2759"/>
<accession>A0A4S8MZ57</accession>
<dbReference type="Proteomes" id="UP000297245">
    <property type="component" value="Unassembled WGS sequence"/>
</dbReference>
<reference evidence="3 4" key="1">
    <citation type="journal article" date="2019" name="Nat. Ecol. Evol.">
        <title>Megaphylogeny resolves global patterns of mushroom evolution.</title>
        <authorList>
            <person name="Varga T."/>
            <person name="Krizsan K."/>
            <person name="Foldi C."/>
            <person name="Dima B."/>
            <person name="Sanchez-Garcia M."/>
            <person name="Sanchez-Ramirez S."/>
            <person name="Szollosi G.J."/>
            <person name="Szarkandi J.G."/>
            <person name="Papp V."/>
            <person name="Albert L."/>
            <person name="Andreopoulos W."/>
            <person name="Angelini C."/>
            <person name="Antonin V."/>
            <person name="Barry K.W."/>
            <person name="Bougher N.L."/>
            <person name="Buchanan P."/>
            <person name="Buyck B."/>
            <person name="Bense V."/>
            <person name="Catcheside P."/>
            <person name="Chovatia M."/>
            <person name="Cooper J."/>
            <person name="Damon W."/>
            <person name="Desjardin D."/>
            <person name="Finy P."/>
            <person name="Geml J."/>
            <person name="Haridas S."/>
            <person name="Hughes K."/>
            <person name="Justo A."/>
            <person name="Karasinski D."/>
            <person name="Kautmanova I."/>
            <person name="Kiss B."/>
            <person name="Kocsube S."/>
            <person name="Kotiranta H."/>
            <person name="LaButti K.M."/>
            <person name="Lechner B.E."/>
            <person name="Liimatainen K."/>
            <person name="Lipzen A."/>
            <person name="Lukacs Z."/>
            <person name="Mihaltcheva S."/>
            <person name="Morgado L.N."/>
            <person name="Niskanen T."/>
            <person name="Noordeloos M.E."/>
            <person name="Ohm R.A."/>
            <person name="Ortiz-Santana B."/>
            <person name="Ovrebo C."/>
            <person name="Racz N."/>
            <person name="Riley R."/>
            <person name="Savchenko A."/>
            <person name="Shiryaev A."/>
            <person name="Soop K."/>
            <person name="Spirin V."/>
            <person name="Szebenyi C."/>
            <person name="Tomsovsky M."/>
            <person name="Tulloss R.E."/>
            <person name="Uehling J."/>
            <person name="Grigoriev I.V."/>
            <person name="Vagvolgyi C."/>
            <person name="Papp T."/>
            <person name="Martin F.M."/>
            <person name="Miettinen O."/>
            <person name="Hibbett D.S."/>
            <person name="Nagy L.G."/>
        </authorList>
    </citation>
    <scope>NUCLEOTIDE SEQUENCE [LARGE SCALE GENOMIC DNA]</scope>
    <source>
        <strain evidence="3 4">CBS 962.96</strain>
    </source>
</reference>